<dbReference type="AlphaFoldDB" id="A0AAW8W2G4"/>
<evidence type="ECO:0000256" key="2">
    <source>
        <dbReference type="ARBA" id="ARBA00023002"/>
    </source>
</evidence>
<dbReference type="Proteomes" id="UP001254075">
    <property type="component" value="Unassembled WGS sequence"/>
</dbReference>
<keyword evidence="2 4" id="KW-0560">Oxidoreductase</keyword>
<dbReference type="PANTHER" id="PTHR24321">
    <property type="entry name" value="DEHYDROGENASES, SHORT CHAIN"/>
    <property type="match status" value="1"/>
</dbReference>
<evidence type="ECO:0000256" key="1">
    <source>
        <dbReference type="ARBA" id="ARBA00006484"/>
    </source>
</evidence>
<comment type="caution">
    <text evidence="4">The sequence shown here is derived from an EMBL/GenBank/DDBJ whole genome shotgun (WGS) entry which is preliminary data.</text>
</comment>
<dbReference type="Pfam" id="PF00106">
    <property type="entry name" value="adh_short"/>
    <property type="match status" value="1"/>
</dbReference>
<dbReference type="EMBL" id="JAVLAM010000001">
    <property type="protein sequence ID" value="MDT7013407.1"/>
    <property type="molecule type" value="Genomic_DNA"/>
</dbReference>
<dbReference type="GO" id="GO:0008206">
    <property type="term" value="P:bile acid metabolic process"/>
    <property type="evidence" value="ECO:0007669"/>
    <property type="project" value="UniProtKB-ARBA"/>
</dbReference>
<dbReference type="CDD" id="cd05233">
    <property type="entry name" value="SDR_c"/>
    <property type="match status" value="1"/>
</dbReference>
<sequence length="253" mass="27144">MSKVVMVTGGTSGIGYQTAAKFLREGHQVVIAGIDQPEKIDQAMAQLKKLGSVVFMQCDVANRQDCERVIQATVQQFGRLDILANVAGIVGRRESFTEISLDDIQKVLNVNLMGTINMGYYAAKVMVPQHSGVIVNVGSIDGFLANPENVAYHASKGGVKMLTAAEARELSPYGLRVVSVAPGWVHTDMLGDMATQFGATLHMKGRIIEPQEIANAIYLVTLDEASAINGTTVFADDGYTMFKGLSATSKLSE</sequence>
<dbReference type="SUPFAM" id="SSF51735">
    <property type="entry name" value="NAD(P)-binding Rossmann-fold domains"/>
    <property type="match status" value="1"/>
</dbReference>
<protein>
    <submittedName>
        <fullName evidence="4">SDR family oxidoreductase</fullName>
        <ecNumber evidence="4">1.-.-.-</ecNumber>
    </submittedName>
</protein>
<evidence type="ECO:0000256" key="3">
    <source>
        <dbReference type="RuleBase" id="RU000363"/>
    </source>
</evidence>
<dbReference type="GO" id="GO:0016491">
    <property type="term" value="F:oxidoreductase activity"/>
    <property type="evidence" value="ECO:0007669"/>
    <property type="project" value="UniProtKB-KW"/>
</dbReference>
<dbReference type="FunFam" id="3.40.50.720:FF:000084">
    <property type="entry name" value="Short-chain dehydrogenase reductase"/>
    <property type="match status" value="1"/>
</dbReference>
<name>A0AAW8W2G4_9LACO</name>
<comment type="similarity">
    <text evidence="1 3">Belongs to the short-chain dehydrogenases/reductases (SDR) family.</text>
</comment>
<dbReference type="PRINTS" id="PR00080">
    <property type="entry name" value="SDRFAMILY"/>
</dbReference>
<evidence type="ECO:0000313" key="5">
    <source>
        <dbReference type="Proteomes" id="UP001254075"/>
    </source>
</evidence>
<reference evidence="4" key="1">
    <citation type="submission" date="2023-08" db="EMBL/GenBank/DDBJ databases">
        <authorList>
            <person name="Page C.A."/>
            <person name="Perez-Diaz I.M."/>
        </authorList>
    </citation>
    <scope>NUCLEOTIDE SEQUENCE</scope>
    <source>
        <strain evidence="4">3.8.38</strain>
    </source>
</reference>
<dbReference type="InterPro" id="IPR002347">
    <property type="entry name" value="SDR_fam"/>
</dbReference>
<proteinExistence type="inferred from homology"/>
<dbReference type="EC" id="1.-.-.-" evidence="4"/>
<dbReference type="RefSeq" id="WP_276820187.1">
    <property type="nucleotide sequence ID" value="NZ_CAJLCK010000059.1"/>
</dbReference>
<gene>
    <name evidence="4" type="ORF">RI532_03070</name>
</gene>
<dbReference type="PANTHER" id="PTHR24321:SF8">
    <property type="entry name" value="ESTRADIOL 17-BETA-DEHYDROGENASE 8-RELATED"/>
    <property type="match status" value="1"/>
</dbReference>
<dbReference type="Gene3D" id="3.40.50.720">
    <property type="entry name" value="NAD(P)-binding Rossmann-like Domain"/>
    <property type="match status" value="1"/>
</dbReference>
<accession>A0AAW8W2G4</accession>
<evidence type="ECO:0000313" key="4">
    <source>
        <dbReference type="EMBL" id="MDT7013407.1"/>
    </source>
</evidence>
<dbReference type="InterPro" id="IPR036291">
    <property type="entry name" value="NAD(P)-bd_dom_sf"/>
</dbReference>
<organism evidence="4 5">
    <name type="scientific">Levilactobacillus namurensis</name>
    <dbReference type="NCBI Taxonomy" id="380393"/>
    <lineage>
        <taxon>Bacteria</taxon>
        <taxon>Bacillati</taxon>
        <taxon>Bacillota</taxon>
        <taxon>Bacilli</taxon>
        <taxon>Lactobacillales</taxon>
        <taxon>Lactobacillaceae</taxon>
        <taxon>Levilactobacillus</taxon>
    </lineage>
</organism>
<dbReference type="PRINTS" id="PR00081">
    <property type="entry name" value="GDHRDH"/>
</dbReference>